<reference evidence="2 3" key="1">
    <citation type="journal article" date="2016" name="ISME J.">
        <title>Chasing the elusive Euryarchaeota class WSA2: genomes reveal a uniquely fastidious methyl-reducing methanogen.</title>
        <authorList>
            <person name="Nobu M.K."/>
            <person name="Narihiro T."/>
            <person name="Kuroda K."/>
            <person name="Mei R."/>
            <person name="Liu W.T."/>
        </authorList>
    </citation>
    <scope>NUCLEOTIDE SEQUENCE [LARGE SCALE GENOMIC DNA]</scope>
    <source>
        <strain evidence="2">U1lsi0528_Bin089</strain>
    </source>
</reference>
<comment type="caution">
    <text evidence="2">The sequence shown here is derived from an EMBL/GenBank/DDBJ whole genome shotgun (WGS) entry which is preliminary data.</text>
</comment>
<dbReference type="SUPFAM" id="SSF55729">
    <property type="entry name" value="Acyl-CoA N-acyltransferases (Nat)"/>
    <property type="match status" value="1"/>
</dbReference>
<dbReference type="InterPro" id="IPR000182">
    <property type="entry name" value="GNAT_dom"/>
</dbReference>
<dbReference type="PROSITE" id="PS51186">
    <property type="entry name" value="GNAT"/>
    <property type="match status" value="1"/>
</dbReference>
<accession>A0A150IP21</accession>
<organism evidence="2 3">
    <name type="scientific">Candidatus Methanofastidiosum methylothiophilum</name>
    <dbReference type="NCBI Taxonomy" id="1705564"/>
    <lineage>
        <taxon>Archaea</taxon>
        <taxon>Methanobacteriati</taxon>
        <taxon>Methanobacteriota</taxon>
        <taxon>Stenosarchaea group</taxon>
        <taxon>Candidatus Methanofastidiosia</taxon>
        <taxon>Candidatus Methanofastidiosales</taxon>
        <taxon>Candidatus Methanofastidiosaceae</taxon>
        <taxon>Candidatus Methanofastidiosum</taxon>
    </lineage>
</organism>
<protein>
    <recommendedName>
        <fullName evidence="1">N-acetyltransferase domain-containing protein</fullName>
    </recommendedName>
</protein>
<feature type="domain" description="N-acetyltransferase" evidence="1">
    <location>
        <begin position="66"/>
        <end position="213"/>
    </location>
</feature>
<dbReference type="AlphaFoldDB" id="A0A150IP21"/>
<dbReference type="InterPro" id="IPR016181">
    <property type="entry name" value="Acyl_CoA_acyltransferase"/>
</dbReference>
<gene>
    <name evidence="2" type="ORF">AMQ74_01789</name>
</gene>
<dbReference type="Proteomes" id="UP000075578">
    <property type="component" value="Unassembled WGS sequence"/>
</dbReference>
<dbReference type="EMBL" id="LNGD01000195">
    <property type="protein sequence ID" value="KYC46575.1"/>
    <property type="molecule type" value="Genomic_DNA"/>
</dbReference>
<dbReference type="Gene3D" id="3.40.630.30">
    <property type="match status" value="1"/>
</dbReference>
<evidence type="ECO:0000313" key="2">
    <source>
        <dbReference type="EMBL" id="KYC46575.1"/>
    </source>
</evidence>
<sequence length="218" mass="25010">MMKYDKKIGRAIKLLSDLFKNHTFIDFIKTIKTAIFRNDLIYVFAIDTDALIQNGSGNSLHGIDAEHGVVIKKGDINELNDFCNRTGENAWEFKCYKYDGVKDFFIARDANTIRCITWIYRKDDFNRFLIMGEEDALLQYGLTLPQYRGQRLLPAVLQAIAKYLKNQGCKKVYGLIECRNDASIKSTTRAGFVKVGQMRLIKIFGIQISRKLDVSKIS</sequence>
<evidence type="ECO:0000259" key="1">
    <source>
        <dbReference type="PROSITE" id="PS51186"/>
    </source>
</evidence>
<dbReference type="GO" id="GO:0016747">
    <property type="term" value="F:acyltransferase activity, transferring groups other than amino-acyl groups"/>
    <property type="evidence" value="ECO:0007669"/>
    <property type="project" value="InterPro"/>
</dbReference>
<evidence type="ECO:0000313" key="3">
    <source>
        <dbReference type="Proteomes" id="UP000075578"/>
    </source>
</evidence>
<proteinExistence type="predicted"/>
<name>A0A150IP21_9EURY</name>